<evidence type="ECO:0000256" key="3">
    <source>
        <dbReference type="ARBA" id="ARBA00022692"/>
    </source>
</evidence>
<keyword evidence="19" id="KW-1185">Reference proteome</keyword>
<dbReference type="GO" id="GO:0007229">
    <property type="term" value="P:integrin-mediated signaling pathway"/>
    <property type="evidence" value="ECO:0007669"/>
    <property type="project" value="UniProtKB-KW"/>
</dbReference>
<organism evidence="18 19">
    <name type="scientific">Lates calcarifer</name>
    <name type="common">Barramundi</name>
    <name type="synonym">Holocentrus calcarifer</name>
    <dbReference type="NCBI Taxonomy" id="8187"/>
    <lineage>
        <taxon>Eukaryota</taxon>
        <taxon>Metazoa</taxon>
        <taxon>Chordata</taxon>
        <taxon>Craniata</taxon>
        <taxon>Vertebrata</taxon>
        <taxon>Euteleostomi</taxon>
        <taxon>Actinopterygii</taxon>
        <taxon>Neopterygii</taxon>
        <taxon>Teleostei</taxon>
        <taxon>Neoteleostei</taxon>
        <taxon>Acanthomorphata</taxon>
        <taxon>Carangaria</taxon>
        <taxon>Carangaria incertae sedis</taxon>
        <taxon>Centropomidae</taxon>
        <taxon>Lates</taxon>
    </lineage>
</organism>
<comment type="subcellular location">
    <subcellularLocation>
        <location evidence="1 16">Membrane</location>
        <topology evidence="1 16">Single-pass type I membrane protein</topology>
    </subcellularLocation>
</comment>
<dbReference type="InterPro" id="IPR000413">
    <property type="entry name" value="Integrin_alpha"/>
</dbReference>
<evidence type="ECO:0000256" key="10">
    <source>
        <dbReference type="ARBA" id="ARBA00023037"/>
    </source>
</evidence>
<dbReference type="Pfam" id="PF00092">
    <property type="entry name" value="VWA"/>
    <property type="match status" value="1"/>
</dbReference>
<dbReference type="GO" id="GO:0007160">
    <property type="term" value="P:cell-matrix adhesion"/>
    <property type="evidence" value="ECO:0007669"/>
    <property type="project" value="TreeGrafter"/>
</dbReference>
<dbReference type="Pfam" id="PF08441">
    <property type="entry name" value="Integrin_A_Ig_1"/>
    <property type="match status" value="1"/>
</dbReference>
<evidence type="ECO:0000256" key="15">
    <source>
        <dbReference type="PROSITE-ProRule" id="PRU00803"/>
    </source>
</evidence>
<evidence type="ECO:0000256" key="7">
    <source>
        <dbReference type="ARBA" id="ARBA00022837"/>
    </source>
</evidence>
<protein>
    <submittedName>
        <fullName evidence="18">Integrin subunit alpha 10</fullName>
    </submittedName>
</protein>
<keyword evidence="3 16" id="KW-0812">Transmembrane</keyword>
<dbReference type="PANTHER" id="PTHR23220:SF26">
    <property type="entry name" value="INTEGRIN ALPHA-10"/>
    <property type="match status" value="1"/>
</dbReference>
<evidence type="ECO:0000256" key="6">
    <source>
        <dbReference type="ARBA" id="ARBA00022737"/>
    </source>
</evidence>
<dbReference type="InterPro" id="IPR002035">
    <property type="entry name" value="VWF_A"/>
</dbReference>
<dbReference type="GO" id="GO:0009897">
    <property type="term" value="C:external side of plasma membrane"/>
    <property type="evidence" value="ECO:0007669"/>
    <property type="project" value="TreeGrafter"/>
</dbReference>
<dbReference type="SUPFAM" id="SSF69318">
    <property type="entry name" value="Integrin alpha N-terminal domain"/>
    <property type="match status" value="1"/>
</dbReference>
<dbReference type="PROSITE" id="PS50234">
    <property type="entry name" value="VWFA"/>
    <property type="match status" value="1"/>
</dbReference>
<dbReference type="GO" id="GO:0005178">
    <property type="term" value="F:integrin binding"/>
    <property type="evidence" value="ECO:0007669"/>
    <property type="project" value="TreeGrafter"/>
</dbReference>
<dbReference type="InterPro" id="IPR028994">
    <property type="entry name" value="Integrin_alpha_N"/>
</dbReference>
<dbReference type="SMART" id="SM00191">
    <property type="entry name" value="Int_alpha"/>
    <property type="match status" value="5"/>
</dbReference>
<feature type="repeat" description="FG-GAP" evidence="15">
    <location>
        <begin position="573"/>
        <end position="633"/>
    </location>
</feature>
<dbReference type="SMART" id="SM00327">
    <property type="entry name" value="VWA"/>
    <property type="match status" value="1"/>
</dbReference>
<keyword evidence="4" id="KW-0479">Metal-binding</keyword>
<feature type="repeat" description="FG-GAP" evidence="15">
    <location>
        <begin position="511"/>
        <end position="569"/>
    </location>
</feature>
<dbReference type="Gene3D" id="2.60.40.1510">
    <property type="entry name" value="ntegrin, alpha v. Chain A, domain 3"/>
    <property type="match status" value="1"/>
</dbReference>
<evidence type="ECO:0000256" key="2">
    <source>
        <dbReference type="ARBA" id="ARBA00008054"/>
    </source>
</evidence>
<dbReference type="GO" id="GO:0033627">
    <property type="term" value="P:cell adhesion mediated by integrin"/>
    <property type="evidence" value="ECO:0007669"/>
    <property type="project" value="TreeGrafter"/>
</dbReference>
<dbReference type="SUPFAM" id="SSF69179">
    <property type="entry name" value="Integrin domains"/>
    <property type="match status" value="2"/>
</dbReference>
<dbReference type="Pfam" id="PF01839">
    <property type="entry name" value="FG-GAP"/>
    <property type="match status" value="2"/>
</dbReference>
<dbReference type="InterPro" id="IPR032695">
    <property type="entry name" value="Integrin_dom_sf"/>
</dbReference>
<keyword evidence="9 16" id="KW-1133">Transmembrane helix</keyword>
<evidence type="ECO:0000256" key="11">
    <source>
        <dbReference type="ARBA" id="ARBA00023136"/>
    </source>
</evidence>
<dbReference type="SUPFAM" id="SSF53300">
    <property type="entry name" value="vWA-like"/>
    <property type="match status" value="1"/>
</dbReference>
<reference evidence="18" key="3">
    <citation type="submission" date="2025-09" db="UniProtKB">
        <authorList>
            <consortium name="Ensembl"/>
        </authorList>
    </citation>
    <scope>IDENTIFICATION</scope>
</reference>
<dbReference type="Gene3D" id="2.130.10.130">
    <property type="entry name" value="Integrin alpha, N-terminal"/>
    <property type="match status" value="1"/>
</dbReference>
<dbReference type="InterPro" id="IPR013519">
    <property type="entry name" value="Int_alpha_beta-p"/>
</dbReference>
<dbReference type="Gene3D" id="2.60.40.1460">
    <property type="entry name" value="Integrin domains. Chain A, domain 2"/>
    <property type="match status" value="1"/>
</dbReference>
<evidence type="ECO:0000313" key="18">
    <source>
        <dbReference type="Ensembl" id="ENSLCAP00010053735.1"/>
    </source>
</evidence>
<dbReference type="InterPro" id="IPR048285">
    <property type="entry name" value="Integrin_alpha_Ig-like_2"/>
</dbReference>
<keyword evidence="14" id="KW-0325">Glycoprotein</keyword>
<keyword evidence="7" id="KW-0106">Calcium</keyword>
<dbReference type="Gene3D" id="3.40.50.410">
    <property type="entry name" value="von Willebrand factor, type A domain"/>
    <property type="match status" value="1"/>
</dbReference>
<feature type="repeat" description="FG-GAP" evidence="15">
    <location>
        <begin position="457"/>
        <end position="510"/>
    </location>
</feature>
<reference evidence="18" key="2">
    <citation type="submission" date="2025-08" db="UniProtKB">
        <authorList>
            <consortium name="Ensembl"/>
        </authorList>
    </citation>
    <scope>IDENTIFICATION</scope>
</reference>
<evidence type="ECO:0000256" key="14">
    <source>
        <dbReference type="ARBA" id="ARBA00023180"/>
    </source>
</evidence>
<dbReference type="GO" id="GO:0098609">
    <property type="term" value="P:cell-cell adhesion"/>
    <property type="evidence" value="ECO:0007669"/>
    <property type="project" value="TreeGrafter"/>
</dbReference>
<accession>A0A4W6FSG9</accession>
<keyword evidence="12" id="KW-1015">Disulfide bond</keyword>
<keyword evidence="10 16" id="KW-0401">Integrin</keyword>
<evidence type="ECO:0000256" key="16">
    <source>
        <dbReference type="RuleBase" id="RU003762"/>
    </source>
</evidence>
<dbReference type="GeneTree" id="ENSGT00940000158423"/>
<feature type="repeat" description="FG-GAP" evidence="15">
    <location>
        <begin position="10"/>
        <end position="71"/>
    </location>
</feature>
<evidence type="ECO:0000256" key="13">
    <source>
        <dbReference type="ARBA" id="ARBA00023170"/>
    </source>
</evidence>
<dbReference type="InterPro" id="IPR036465">
    <property type="entry name" value="vWFA_dom_sf"/>
</dbReference>
<evidence type="ECO:0000256" key="5">
    <source>
        <dbReference type="ARBA" id="ARBA00022729"/>
    </source>
</evidence>
<dbReference type="AlphaFoldDB" id="A0A4W6FSG9"/>
<dbReference type="InterPro" id="IPR013649">
    <property type="entry name" value="Integrin_alpha_Ig-like_1"/>
</dbReference>
<keyword evidence="11 16" id="KW-0472">Membrane</keyword>
<evidence type="ECO:0000259" key="17">
    <source>
        <dbReference type="PROSITE" id="PS50234"/>
    </source>
</evidence>
<comment type="similarity">
    <text evidence="2 16">Belongs to the integrin alpha chain family.</text>
</comment>
<evidence type="ECO:0000256" key="4">
    <source>
        <dbReference type="ARBA" id="ARBA00022723"/>
    </source>
</evidence>
<dbReference type="Proteomes" id="UP000314980">
    <property type="component" value="Unassembled WGS sequence"/>
</dbReference>
<dbReference type="Pfam" id="PF20805">
    <property type="entry name" value="Integrin_A_Ig_2"/>
    <property type="match status" value="1"/>
</dbReference>
<evidence type="ECO:0000313" key="19">
    <source>
        <dbReference type="Proteomes" id="UP000314980"/>
    </source>
</evidence>
<dbReference type="CDD" id="cd01469">
    <property type="entry name" value="vWA_integrins_alpha_subunit"/>
    <property type="match status" value="1"/>
</dbReference>
<feature type="transmembrane region" description="Helical" evidence="16">
    <location>
        <begin position="887"/>
        <end position="910"/>
    </location>
</feature>
<evidence type="ECO:0000256" key="9">
    <source>
        <dbReference type="ARBA" id="ARBA00022989"/>
    </source>
</evidence>
<proteinExistence type="inferred from homology"/>
<gene>
    <name evidence="18" type="primary">ITGA10</name>
</gene>
<reference evidence="19" key="1">
    <citation type="submission" date="2015-09" db="EMBL/GenBank/DDBJ databases">
        <authorList>
            <person name="Sai Rama Sridatta P."/>
        </authorList>
    </citation>
    <scope>NUCLEOTIDE SEQUENCE [LARGE SCALE GENOMIC DNA]</scope>
</reference>
<dbReference type="FunFam" id="3.40.50.410:FF:000012">
    <property type="entry name" value="Integrin, alpha 10"/>
    <property type="match status" value="1"/>
</dbReference>
<keyword evidence="8 16" id="KW-0130">Cell adhesion</keyword>
<evidence type="ECO:0000256" key="1">
    <source>
        <dbReference type="ARBA" id="ARBA00004479"/>
    </source>
</evidence>
<keyword evidence="6" id="KW-0677">Repeat</keyword>
<dbReference type="InterPro" id="IPR013517">
    <property type="entry name" value="FG-GAP"/>
</dbReference>
<dbReference type="PANTHER" id="PTHR23220">
    <property type="entry name" value="INTEGRIN ALPHA"/>
    <property type="match status" value="1"/>
</dbReference>
<dbReference type="PROSITE" id="PS51470">
    <property type="entry name" value="FG_GAP"/>
    <property type="match status" value="4"/>
</dbReference>
<dbReference type="GO" id="GO:0046872">
    <property type="term" value="F:metal ion binding"/>
    <property type="evidence" value="ECO:0007669"/>
    <property type="project" value="UniProtKB-KW"/>
</dbReference>
<evidence type="ECO:0000256" key="12">
    <source>
        <dbReference type="ARBA" id="ARBA00023157"/>
    </source>
</evidence>
<keyword evidence="13 16" id="KW-0675">Receptor</keyword>
<dbReference type="PRINTS" id="PR00453">
    <property type="entry name" value="VWFADOMAIN"/>
</dbReference>
<dbReference type="GO" id="GO:0008305">
    <property type="term" value="C:integrin complex"/>
    <property type="evidence" value="ECO:0007669"/>
    <property type="project" value="InterPro"/>
</dbReference>
<sequence length="911" mass="101302">KLAKLCQCFNIDVKHPRIFTGPEDALFGFSVLQHEADGEKSMLVGAPWDGPPNNRKGDVYKCIVGEEKNSNCSKVNLGETALQNVSKNLRNSHLGMTLTPDSPDGFLACAPLWSQECGTSMFSTGICASVSDDLEPRETIAPTAQRCTTYMDIVIVLDGSNSIYPWYEVQNFLSNILSKFHISSDQMQVGILQYGEVAVHEWSLKDYQTTQEVVEAAKNISRQEGRETRTAYAIHMACTEAFSAERGAREGATKVMIVVTDGESHDGEELPDALEECKSRNITRYAIAVLGHYIRRQQDPETFINEIKYIASDPDDKYFFNVTDEAALNDIVDALGDRIFTLEGTLGYNESSFHMEMSQIGFSTHKLDDGILFGMVGAYDWDGGVLKEGTNGRIVPPREAFESEFPLELKNHAAYLGYTVSSVIVGDWRRLYVAGAPRFKHKGKVILFELSNEGDVNIVQALNGEQIGSYYGSEVCGLDIDQDGITDVLLVAAPMFLGSGNKEAGRVFVFNGTLKSEEKSQDARFGYALAAAPDLNHDGFTDLLVGAPLEDEHRGAIYVYHGDGIYINHSYKQRIPGSSISPSLQYFGRSVSARLDLDGDELIDLAVGAQGSAVLLSSRSIVQINVSLSFQPHSINVIQKTCQRGGRESACLNATACFTAVSRSPGPHSNNFGITLHFFHKLPKYHRLRVHTGQTLCYKLPFHVYVNYIRPISFSLRFKINDTESGPVLDEGWPITIKKSIPFFKDCGEDDVCTTDLVLQAHMDISGTSPRRRLAVEVQLQNRLENAYNTSLTLHYSRNLHFSSLSIRVDNTPCAANTLKILKTTTDIQFVILDFKTLIVSVTTGFFYSDSVEREDTLGDNSVQLQSFVQYEPDLFVSRYVYPAQQYFSFSSFLCSIYILFFLFFCAVTLI</sequence>
<dbReference type="PRINTS" id="PR01185">
    <property type="entry name" value="INTEGRINA"/>
</dbReference>
<dbReference type="Ensembl" id="ENSLCAT00010055121.1">
    <property type="protein sequence ID" value="ENSLCAP00010053735.1"/>
    <property type="gene ID" value="ENSLCAG00010024930.1"/>
</dbReference>
<feature type="domain" description="VWFA" evidence="17">
    <location>
        <begin position="152"/>
        <end position="335"/>
    </location>
</feature>
<name>A0A4W6FSG9_LATCA</name>
<keyword evidence="5" id="KW-0732">Signal</keyword>
<evidence type="ECO:0000256" key="8">
    <source>
        <dbReference type="ARBA" id="ARBA00022889"/>
    </source>
</evidence>